<sequence length="47" mass="5756">MRWVPLRSTHPTFPHFRVFYFWENPLLVYDTGEICENKIFALLKGER</sequence>
<keyword evidence="2" id="KW-1185">Reference proteome</keyword>
<organism evidence="1 2">
    <name type="scientific">Desulfonema magnum</name>
    <dbReference type="NCBI Taxonomy" id="45655"/>
    <lineage>
        <taxon>Bacteria</taxon>
        <taxon>Pseudomonadati</taxon>
        <taxon>Thermodesulfobacteriota</taxon>
        <taxon>Desulfobacteria</taxon>
        <taxon>Desulfobacterales</taxon>
        <taxon>Desulfococcaceae</taxon>
        <taxon>Desulfonema</taxon>
    </lineage>
</organism>
<reference evidence="1" key="1">
    <citation type="journal article" date="2021" name="Microb. Physiol.">
        <title>Proteogenomic Insights into the Physiology of Marine, Sulfate-Reducing, Filamentous Desulfonema limicola and Desulfonema magnum.</title>
        <authorList>
            <person name="Schnaars V."/>
            <person name="Wohlbrand L."/>
            <person name="Scheve S."/>
            <person name="Hinrichs C."/>
            <person name="Reinhardt R."/>
            <person name="Rabus R."/>
        </authorList>
    </citation>
    <scope>NUCLEOTIDE SEQUENCE</scope>
    <source>
        <strain evidence="1">4be13</strain>
    </source>
</reference>
<dbReference type="EMBL" id="CP061800">
    <property type="protein sequence ID" value="QTA93858.1"/>
    <property type="molecule type" value="Genomic_DNA"/>
</dbReference>
<dbReference type="KEGG" id="dmm:dnm_099660"/>
<name>A0A975BZV2_9BACT</name>
<gene>
    <name evidence="1" type="ORF">dnm_099660</name>
</gene>
<evidence type="ECO:0000313" key="1">
    <source>
        <dbReference type="EMBL" id="QTA93858.1"/>
    </source>
</evidence>
<protein>
    <submittedName>
        <fullName evidence="1">Uncharacterized protein</fullName>
    </submittedName>
</protein>
<dbReference type="AlphaFoldDB" id="A0A975BZV2"/>
<evidence type="ECO:0000313" key="2">
    <source>
        <dbReference type="Proteomes" id="UP000663722"/>
    </source>
</evidence>
<proteinExistence type="predicted"/>
<accession>A0A975BZV2</accession>
<dbReference type="Proteomes" id="UP000663722">
    <property type="component" value="Chromosome"/>
</dbReference>